<feature type="transmembrane region" description="Helical" evidence="1">
    <location>
        <begin position="144"/>
        <end position="166"/>
    </location>
</feature>
<dbReference type="Pfam" id="PF20152">
    <property type="entry name" value="DUF6534"/>
    <property type="match status" value="1"/>
</dbReference>
<keyword evidence="4" id="KW-1185">Reference proteome</keyword>
<keyword evidence="1" id="KW-0812">Transmembrane</keyword>
<name>A0A284RFI9_ARMOS</name>
<sequence>MSSASDVSSLAVVEKTFGVLFIGFVIAMIGYGFTFFQTYLYFNRYDKDSFGLKAAVAILWLVPPTQKYPLFYLLPVVYRTLDTVSSGLMSQSVYYYLVTTFPYGTEMTDATKTLCVEMLSSALSIFIVQLFYSTRVWKLGGGVFSVLPICLLATVGFGLEIAMSALMFASPQFEHLYAPSVKPIVAAAQAIVFCAAIYTVGALTFFCQWADNTPIQGWFNQVKALCLSHGLVAAAMQLSYLIAFVASPTYFIWIPFHLLSSKLFINCLLFMLNSRQAYHGHGLDHEDSSTSSPSNSHMVTTKRKGINAGVHYNIPDTRTPINIEVARTVEHAVDERKAKASGDSGSDDEEITGFDFHVHKNEFAVKAS</sequence>
<dbReference type="AlphaFoldDB" id="A0A284RFI9"/>
<evidence type="ECO:0000256" key="1">
    <source>
        <dbReference type="SAM" id="Phobius"/>
    </source>
</evidence>
<dbReference type="InterPro" id="IPR045339">
    <property type="entry name" value="DUF6534"/>
</dbReference>
<evidence type="ECO:0000313" key="4">
    <source>
        <dbReference type="Proteomes" id="UP000219338"/>
    </source>
</evidence>
<feature type="transmembrane region" description="Helical" evidence="1">
    <location>
        <begin position="110"/>
        <end position="132"/>
    </location>
</feature>
<evidence type="ECO:0000313" key="3">
    <source>
        <dbReference type="EMBL" id="SJL07504.1"/>
    </source>
</evidence>
<accession>A0A284RFI9</accession>
<feature type="transmembrane region" description="Helical" evidence="1">
    <location>
        <begin position="54"/>
        <end position="74"/>
    </location>
</feature>
<feature type="transmembrane region" description="Helical" evidence="1">
    <location>
        <begin position="20"/>
        <end position="42"/>
    </location>
</feature>
<evidence type="ECO:0000259" key="2">
    <source>
        <dbReference type="Pfam" id="PF20152"/>
    </source>
</evidence>
<feature type="transmembrane region" description="Helical" evidence="1">
    <location>
        <begin position="250"/>
        <end position="272"/>
    </location>
</feature>
<gene>
    <name evidence="3" type="ORF">ARMOST_10854</name>
</gene>
<keyword evidence="1" id="KW-1133">Transmembrane helix</keyword>
<dbReference type="PANTHER" id="PTHR40465">
    <property type="entry name" value="CHROMOSOME 1, WHOLE GENOME SHOTGUN SEQUENCE"/>
    <property type="match status" value="1"/>
</dbReference>
<dbReference type="PANTHER" id="PTHR40465:SF1">
    <property type="entry name" value="DUF6534 DOMAIN-CONTAINING PROTEIN"/>
    <property type="match status" value="1"/>
</dbReference>
<dbReference type="Proteomes" id="UP000219338">
    <property type="component" value="Unassembled WGS sequence"/>
</dbReference>
<feature type="domain" description="DUF6534" evidence="2">
    <location>
        <begin position="198"/>
        <end position="276"/>
    </location>
</feature>
<reference evidence="4" key="1">
    <citation type="journal article" date="2017" name="Nat. Ecol. Evol.">
        <title>Genome expansion and lineage-specific genetic innovations in the forest pathogenic fungi Armillaria.</title>
        <authorList>
            <person name="Sipos G."/>
            <person name="Prasanna A.N."/>
            <person name="Walter M.C."/>
            <person name="O'Connor E."/>
            <person name="Balint B."/>
            <person name="Krizsan K."/>
            <person name="Kiss B."/>
            <person name="Hess J."/>
            <person name="Varga T."/>
            <person name="Slot J."/>
            <person name="Riley R."/>
            <person name="Boka B."/>
            <person name="Rigling D."/>
            <person name="Barry K."/>
            <person name="Lee J."/>
            <person name="Mihaltcheva S."/>
            <person name="LaButti K."/>
            <person name="Lipzen A."/>
            <person name="Waldron R."/>
            <person name="Moloney N.M."/>
            <person name="Sperisen C."/>
            <person name="Kredics L."/>
            <person name="Vagvoelgyi C."/>
            <person name="Patrignani A."/>
            <person name="Fitzpatrick D."/>
            <person name="Nagy I."/>
            <person name="Doyle S."/>
            <person name="Anderson J.B."/>
            <person name="Grigoriev I.V."/>
            <person name="Gueldener U."/>
            <person name="Muensterkoetter M."/>
            <person name="Nagy L.G."/>
        </authorList>
    </citation>
    <scope>NUCLEOTIDE SEQUENCE [LARGE SCALE GENOMIC DNA]</scope>
    <source>
        <strain evidence="4">C18/9</strain>
    </source>
</reference>
<dbReference type="OMA" id="YIYYTRF"/>
<dbReference type="STRING" id="47428.A0A284RFI9"/>
<protein>
    <recommendedName>
        <fullName evidence="2">DUF6534 domain-containing protein</fullName>
    </recommendedName>
</protein>
<feature type="transmembrane region" description="Helical" evidence="1">
    <location>
        <begin position="186"/>
        <end position="210"/>
    </location>
</feature>
<dbReference type="OrthoDB" id="3046149at2759"/>
<proteinExistence type="predicted"/>
<keyword evidence="1" id="KW-0472">Membrane</keyword>
<organism evidence="3 4">
    <name type="scientific">Armillaria ostoyae</name>
    <name type="common">Armillaria root rot fungus</name>
    <dbReference type="NCBI Taxonomy" id="47428"/>
    <lineage>
        <taxon>Eukaryota</taxon>
        <taxon>Fungi</taxon>
        <taxon>Dikarya</taxon>
        <taxon>Basidiomycota</taxon>
        <taxon>Agaricomycotina</taxon>
        <taxon>Agaricomycetes</taxon>
        <taxon>Agaricomycetidae</taxon>
        <taxon>Agaricales</taxon>
        <taxon>Marasmiineae</taxon>
        <taxon>Physalacriaceae</taxon>
        <taxon>Armillaria</taxon>
    </lineage>
</organism>
<dbReference type="EMBL" id="FUEG01000008">
    <property type="protein sequence ID" value="SJL07504.1"/>
    <property type="molecule type" value="Genomic_DNA"/>
</dbReference>
<feature type="transmembrane region" description="Helical" evidence="1">
    <location>
        <begin position="222"/>
        <end position="244"/>
    </location>
</feature>